<name>F9WHR8_TRYCI</name>
<reference evidence="3" key="1">
    <citation type="submission" date="2011-07" db="EMBL/GenBank/DDBJ databases">
        <title>Divergent evolution of antigenic variation in African trypanosomes.</title>
        <authorList>
            <person name="Jackson A.P."/>
            <person name="Berry A."/>
            <person name="Allison H.C."/>
            <person name="Burton P."/>
            <person name="Anderson J."/>
            <person name="Aslett M."/>
            <person name="Brown R."/>
            <person name="Corton N."/>
            <person name="Harris D."/>
            <person name="Hauser H."/>
            <person name="Gamble J."/>
            <person name="Gilderthorp R."/>
            <person name="McQuillan J."/>
            <person name="Quail M.A."/>
            <person name="Sanders M."/>
            <person name="Van Tonder A."/>
            <person name="Ginger M.L."/>
            <person name="Donelson J.E."/>
            <person name="Field M.C."/>
            <person name="Barry J.D."/>
            <person name="Berriman M."/>
            <person name="Hertz-Fowler C."/>
        </authorList>
    </citation>
    <scope>NUCLEOTIDE SEQUENCE [LARGE SCALE GENOMIC DNA]</scope>
    <source>
        <strain evidence="3">IL3000</strain>
    </source>
</reference>
<comment type="caution">
    <text evidence="2">The sequence shown here is derived from an EMBL/GenBank/DDBJ whole genome shotgun (WGS) entry which is preliminary data.</text>
</comment>
<organism evidence="2 3">
    <name type="scientific">Trypanosoma congolense (strain IL3000)</name>
    <dbReference type="NCBI Taxonomy" id="1068625"/>
    <lineage>
        <taxon>Eukaryota</taxon>
        <taxon>Discoba</taxon>
        <taxon>Euglenozoa</taxon>
        <taxon>Kinetoplastea</taxon>
        <taxon>Metakinetoplastina</taxon>
        <taxon>Trypanosomatida</taxon>
        <taxon>Trypanosomatidae</taxon>
        <taxon>Trypanosoma</taxon>
        <taxon>Nannomonas</taxon>
    </lineage>
</organism>
<evidence type="ECO:0000256" key="1">
    <source>
        <dbReference type="SAM" id="MobiDB-lite"/>
    </source>
</evidence>
<dbReference type="AlphaFoldDB" id="F9WHR8"/>
<protein>
    <submittedName>
        <fullName evidence="2">Uncharacterized protein</fullName>
    </submittedName>
</protein>
<accession>F9WHR8</accession>
<keyword evidence="3" id="KW-1185">Reference proteome</keyword>
<evidence type="ECO:0000313" key="3">
    <source>
        <dbReference type="Proteomes" id="UP000000702"/>
    </source>
</evidence>
<evidence type="ECO:0000313" key="2">
    <source>
        <dbReference type="EMBL" id="CCD16862.1"/>
    </source>
</evidence>
<reference evidence="2 3" key="2">
    <citation type="journal article" date="2012" name="Proc. Natl. Acad. Sci. U.S.A.">
        <title>Antigenic diversity is generated by distinct evolutionary mechanisms in African trypanosome species.</title>
        <authorList>
            <person name="Jackson A.P."/>
            <person name="Berry A."/>
            <person name="Aslett M."/>
            <person name="Allison H.C."/>
            <person name="Burton P."/>
            <person name="Vavrova-Anderson J."/>
            <person name="Brown R."/>
            <person name="Browne H."/>
            <person name="Corton N."/>
            <person name="Hauser H."/>
            <person name="Gamble J."/>
            <person name="Gilderthorp R."/>
            <person name="Marcello L."/>
            <person name="McQuillan J."/>
            <person name="Otto T.D."/>
            <person name="Quail M.A."/>
            <person name="Sanders M.J."/>
            <person name="van Tonder A."/>
            <person name="Ginger M.L."/>
            <person name="Field M.C."/>
            <person name="Barry J.D."/>
            <person name="Hertz-Fowler C."/>
            <person name="Berriman M."/>
        </authorList>
    </citation>
    <scope>NUCLEOTIDE SEQUENCE [LARGE SCALE GENOMIC DNA]</scope>
    <source>
        <strain evidence="2 3">IL3000</strain>
    </source>
</reference>
<dbReference type="EMBL" id="CAEQ01002480">
    <property type="protein sequence ID" value="CCD16862.1"/>
    <property type="molecule type" value="Genomic_DNA"/>
</dbReference>
<gene>
    <name evidence="2" type="ORF">TCIL3000_0_17470</name>
</gene>
<sequence>MCGCALMCVLRLFSLKLDRKKKPSKSRGEQIMFFLKKDNPQKKKGEQQQQRGGEERSDMEGKGVERKGGKSEISGCEGCGGVVVVEKRWGSVCVCVCVWGLPSPCVEYTKSGKLIAHTFVFVFVCMHAWRRADRSGLQPNQPPPRKKR</sequence>
<dbReference type="Proteomes" id="UP000000702">
    <property type="component" value="Unassembled WGS sequence"/>
</dbReference>
<feature type="compositionally biased region" description="Basic and acidic residues" evidence="1">
    <location>
        <begin position="35"/>
        <end position="70"/>
    </location>
</feature>
<proteinExistence type="predicted"/>
<feature type="region of interest" description="Disordered" evidence="1">
    <location>
        <begin position="24"/>
        <end position="74"/>
    </location>
</feature>